<dbReference type="Proteomes" id="UP001497472">
    <property type="component" value="Unassembled WGS sequence"/>
</dbReference>
<organism evidence="2 3">
    <name type="scientific">Leptosia nina</name>
    <dbReference type="NCBI Taxonomy" id="320188"/>
    <lineage>
        <taxon>Eukaryota</taxon>
        <taxon>Metazoa</taxon>
        <taxon>Ecdysozoa</taxon>
        <taxon>Arthropoda</taxon>
        <taxon>Hexapoda</taxon>
        <taxon>Insecta</taxon>
        <taxon>Pterygota</taxon>
        <taxon>Neoptera</taxon>
        <taxon>Endopterygota</taxon>
        <taxon>Lepidoptera</taxon>
        <taxon>Glossata</taxon>
        <taxon>Ditrysia</taxon>
        <taxon>Papilionoidea</taxon>
        <taxon>Pieridae</taxon>
        <taxon>Pierinae</taxon>
        <taxon>Leptosia</taxon>
    </lineage>
</organism>
<feature type="compositionally biased region" description="Basic and acidic residues" evidence="1">
    <location>
        <begin position="1"/>
        <end position="23"/>
    </location>
</feature>
<evidence type="ECO:0000256" key="1">
    <source>
        <dbReference type="SAM" id="MobiDB-lite"/>
    </source>
</evidence>
<gene>
    <name evidence="2" type="ORF">LNINA_LOCUS10547</name>
</gene>
<dbReference type="AlphaFoldDB" id="A0AAV1JRS7"/>
<sequence>MSDPLRRGRTAARADRIAHESSRVHQAFPRRSDDAPRFGAGRTGGSRRRVRSSAIRHGEKAAFRFQENATVSSGPVSVTRH</sequence>
<accession>A0AAV1JRS7</accession>
<proteinExistence type="predicted"/>
<dbReference type="EMBL" id="CAVLEF010000122">
    <property type="protein sequence ID" value="CAK1551410.1"/>
    <property type="molecule type" value="Genomic_DNA"/>
</dbReference>
<evidence type="ECO:0000313" key="3">
    <source>
        <dbReference type="Proteomes" id="UP001497472"/>
    </source>
</evidence>
<comment type="caution">
    <text evidence="2">The sequence shown here is derived from an EMBL/GenBank/DDBJ whole genome shotgun (WGS) entry which is preliminary data.</text>
</comment>
<protein>
    <submittedName>
        <fullName evidence="2">Uncharacterized protein</fullName>
    </submittedName>
</protein>
<feature type="region of interest" description="Disordered" evidence="1">
    <location>
        <begin position="1"/>
        <end position="54"/>
    </location>
</feature>
<reference evidence="2 3" key="1">
    <citation type="submission" date="2023-11" db="EMBL/GenBank/DDBJ databases">
        <authorList>
            <person name="Okamura Y."/>
        </authorList>
    </citation>
    <scope>NUCLEOTIDE SEQUENCE [LARGE SCALE GENOMIC DNA]</scope>
</reference>
<keyword evidence="3" id="KW-1185">Reference proteome</keyword>
<evidence type="ECO:0000313" key="2">
    <source>
        <dbReference type="EMBL" id="CAK1551410.1"/>
    </source>
</evidence>
<name>A0AAV1JRS7_9NEOP</name>